<evidence type="ECO:0000313" key="1">
    <source>
        <dbReference type="EMBL" id="SIT72189.1"/>
    </source>
</evidence>
<proteinExistence type="predicted"/>
<sequence>MLRKLILTLTVAIPFFGLAFLLTGPPPSAHHENLPWQIEISPEGRSTVFGVELESTPLQSLREQLRLVPSMALFVMPDGSKRLEAYFGSVKLGPFEANLLAVPAADASLLEGFAARAVSSRPTPSGARRLSLNDEDARAVLDLPVRELSYVPRARYDDAEVRRRFGEPVQMLPIGDERRYYLYPQRGLVVVLNSRGRDVLHYVAPRHFDALTGRIMAGETLLRSVTAE</sequence>
<dbReference type="AlphaFoldDB" id="A0A1R3W3B7"/>
<organism evidence="1 2">
    <name type="scientific">Ectothiorhodosinus mongolicus</name>
    <dbReference type="NCBI Taxonomy" id="233100"/>
    <lineage>
        <taxon>Bacteria</taxon>
        <taxon>Pseudomonadati</taxon>
        <taxon>Pseudomonadota</taxon>
        <taxon>Gammaproteobacteria</taxon>
        <taxon>Chromatiales</taxon>
        <taxon>Ectothiorhodospiraceae</taxon>
        <taxon>Ectothiorhodosinus</taxon>
    </lineage>
</organism>
<dbReference type="EMBL" id="FTPK01000003">
    <property type="protein sequence ID" value="SIT72189.1"/>
    <property type="molecule type" value="Genomic_DNA"/>
</dbReference>
<gene>
    <name evidence="1" type="ORF">SAMN05216526_1591</name>
</gene>
<reference evidence="1 2" key="1">
    <citation type="submission" date="2017-01" db="EMBL/GenBank/DDBJ databases">
        <authorList>
            <person name="Mah S.A."/>
            <person name="Swanson W.J."/>
            <person name="Moy G.W."/>
            <person name="Vacquier V.D."/>
        </authorList>
    </citation>
    <scope>NUCLEOTIDE SEQUENCE [LARGE SCALE GENOMIC DNA]</scope>
    <source>
        <strain evidence="1 2">M9</strain>
    </source>
</reference>
<dbReference type="Proteomes" id="UP000223759">
    <property type="component" value="Unassembled WGS sequence"/>
</dbReference>
<name>A0A1R3W3B7_9GAMM</name>
<evidence type="ECO:0000313" key="2">
    <source>
        <dbReference type="Proteomes" id="UP000223759"/>
    </source>
</evidence>
<protein>
    <submittedName>
        <fullName evidence="1">Uncharacterized protein</fullName>
    </submittedName>
</protein>
<dbReference type="OrthoDB" id="7057085at2"/>
<accession>A0A1R3W3B7</accession>
<dbReference type="STRING" id="233100.SAMN05216526_1591"/>
<dbReference type="RefSeq" id="WP_076756011.1">
    <property type="nucleotide sequence ID" value="NZ_CP023018.1"/>
</dbReference>
<keyword evidence="2" id="KW-1185">Reference proteome</keyword>